<dbReference type="InterPro" id="IPR004995">
    <property type="entry name" value="Spore_Ger"/>
</dbReference>
<feature type="transmembrane region" description="Helical" evidence="3">
    <location>
        <begin position="390"/>
        <end position="409"/>
    </location>
</feature>
<dbReference type="InterPro" id="IPR050768">
    <property type="entry name" value="UPF0353/GerABKA_families"/>
</dbReference>
<dbReference type="PANTHER" id="PTHR22550">
    <property type="entry name" value="SPORE GERMINATION PROTEIN"/>
    <property type="match status" value="1"/>
</dbReference>
<protein>
    <submittedName>
        <fullName evidence="4">Uncharacterized protein</fullName>
    </submittedName>
</protein>
<name>A0A1C1A7F7_9BACL</name>
<dbReference type="PANTHER" id="PTHR22550:SF5">
    <property type="entry name" value="LEUCINE ZIPPER PROTEIN 4"/>
    <property type="match status" value="1"/>
</dbReference>
<comment type="similarity">
    <text evidence="1">Belongs to the GerABKA family.</text>
</comment>
<proteinExistence type="inferred from homology"/>
<keyword evidence="3" id="KW-1133">Transmembrane helix</keyword>
<dbReference type="Pfam" id="PF03323">
    <property type="entry name" value="GerA"/>
    <property type="match status" value="1"/>
</dbReference>
<dbReference type="Proteomes" id="UP000093309">
    <property type="component" value="Unassembled WGS sequence"/>
</dbReference>
<dbReference type="PIRSF" id="PIRSF005690">
    <property type="entry name" value="GerBA"/>
    <property type="match status" value="1"/>
</dbReference>
<evidence type="ECO:0000256" key="3">
    <source>
        <dbReference type="SAM" id="Phobius"/>
    </source>
</evidence>
<evidence type="ECO:0000256" key="1">
    <source>
        <dbReference type="ARBA" id="ARBA00005278"/>
    </source>
</evidence>
<evidence type="ECO:0000256" key="2">
    <source>
        <dbReference type="ARBA" id="ARBA00023136"/>
    </source>
</evidence>
<feature type="transmembrane region" description="Helical" evidence="3">
    <location>
        <begin position="421"/>
        <end position="449"/>
    </location>
</feature>
<dbReference type="EMBL" id="LYPC01000011">
    <property type="protein sequence ID" value="OCT16490.1"/>
    <property type="molecule type" value="Genomic_DNA"/>
</dbReference>
<feature type="transmembrane region" description="Helical" evidence="3">
    <location>
        <begin position="301"/>
        <end position="320"/>
    </location>
</feature>
<organism evidence="4 5">
    <name type="scientific">Paenibacillus pectinilyticus</name>
    <dbReference type="NCBI Taxonomy" id="512399"/>
    <lineage>
        <taxon>Bacteria</taxon>
        <taxon>Bacillati</taxon>
        <taxon>Bacillota</taxon>
        <taxon>Bacilli</taxon>
        <taxon>Bacillales</taxon>
        <taxon>Paenibacillaceae</taxon>
        <taxon>Paenibacillus</taxon>
    </lineage>
</organism>
<evidence type="ECO:0000313" key="4">
    <source>
        <dbReference type="EMBL" id="OCT16490.1"/>
    </source>
</evidence>
<accession>A0A1C1A7F7</accession>
<dbReference type="AlphaFoldDB" id="A0A1C1A7F7"/>
<gene>
    <name evidence="4" type="ORF">A8709_02285</name>
</gene>
<dbReference type="STRING" id="512399.A8709_02285"/>
<sequence length="497" mass="54537">MTEAVELLEQSVEQLSGDLEKDLNLIRGATQNPSDLIVRELLLEKGDGSEIRAAVLYIDGLAEKDIVHQCVILPLMQIDANAQVTLTYIENFVITASGIKRVNTLHESIAGLLYSNTLVLLDGSTDILLITSEGWEHRFVSNPTSEPIIRGPQDAFNEVLRTNTALIRRKIKDPKLVLFPIQIGTRTLTDGVIAYLQDVANPSIVNEVKRRLAKIETEGILDSGQLEDYLKDSPYSPFPQISSTERADKTAAAILEGKIVVLVDGTPFALTMPITFTEFLLATEDYYTNFWAATMIRWVRFLAMLMALMLPSIYIAITTFHQEMLPTELMLAIASNRSGIPFPAFSEALIMEISLELLREASLRLPGTMGQTVGIVGALVIGQAAVQANIVGPVLTIIVSFTAIGAFAIPNYNASLAIRLLRFPIMALAAVLGIFGIVFATGCILIHMIHLRSFGVSYLASLTPQSLQVVDDSVVLKKPAFALKYRPAFLGFKRHKP</sequence>
<evidence type="ECO:0000313" key="5">
    <source>
        <dbReference type="Proteomes" id="UP000093309"/>
    </source>
</evidence>
<dbReference type="GO" id="GO:0009847">
    <property type="term" value="P:spore germination"/>
    <property type="evidence" value="ECO:0007669"/>
    <property type="project" value="InterPro"/>
</dbReference>
<reference evidence="5" key="1">
    <citation type="submission" date="2016-05" db="EMBL/GenBank/DDBJ databases">
        <title>Paenibacillus oryzae. sp. nov., isolated from the rice root.</title>
        <authorList>
            <person name="Zhang J."/>
            <person name="Zhang X."/>
        </authorList>
    </citation>
    <scope>NUCLEOTIDE SEQUENCE [LARGE SCALE GENOMIC DNA]</scope>
    <source>
        <strain evidence="5">KCTC13222</strain>
    </source>
</reference>
<keyword evidence="3" id="KW-0812">Transmembrane</keyword>
<keyword evidence="5" id="KW-1185">Reference proteome</keyword>
<dbReference type="GO" id="GO:0016020">
    <property type="term" value="C:membrane"/>
    <property type="evidence" value="ECO:0007669"/>
    <property type="project" value="InterPro"/>
</dbReference>
<comment type="caution">
    <text evidence="4">The sequence shown here is derived from an EMBL/GenBank/DDBJ whole genome shotgun (WGS) entry which is preliminary data.</text>
</comment>
<keyword evidence="2 3" id="KW-0472">Membrane</keyword>